<accession>A0A4C1YEI8</accession>
<dbReference type="EMBL" id="BGZK01001155">
    <property type="protein sequence ID" value="GBP72745.1"/>
    <property type="molecule type" value="Genomic_DNA"/>
</dbReference>
<organism evidence="1 2">
    <name type="scientific">Eumeta variegata</name>
    <name type="common">Bagworm moth</name>
    <name type="synonym">Eumeta japonica</name>
    <dbReference type="NCBI Taxonomy" id="151549"/>
    <lineage>
        <taxon>Eukaryota</taxon>
        <taxon>Metazoa</taxon>
        <taxon>Ecdysozoa</taxon>
        <taxon>Arthropoda</taxon>
        <taxon>Hexapoda</taxon>
        <taxon>Insecta</taxon>
        <taxon>Pterygota</taxon>
        <taxon>Neoptera</taxon>
        <taxon>Endopterygota</taxon>
        <taxon>Lepidoptera</taxon>
        <taxon>Glossata</taxon>
        <taxon>Ditrysia</taxon>
        <taxon>Tineoidea</taxon>
        <taxon>Psychidae</taxon>
        <taxon>Oiketicinae</taxon>
        <taxon>Eumeta</taxon>
    </lineage>
</organism>
<evidence type="ECO:0000313" key="2">
    <source>
        <dbReference type="Proteomes" id="UP000299102"/>
    </source>
</evidence>
<reference evidence="1 2" key="1">
    <citation type="journal article" date="2019" name="Commun. Biol.">
        <title>The bagworm genome reveals a unique fibroin gene that provides high tensile strength.</title>
        <authorList>
            <person name="Kono N."/>
            <person name="Nakamura H."/>
            <person name="Ohtoshi R."/>
            <person name="Tomita M."/>
            <person name="Numata K."/>
            <person name="Arakawa K."/>
        </authorList>
    </citation>
    <scope>NUCLEOTIDE SEQUENCE [LARGE SCALE GENOMIC DNA]</scope>
</reference>
<proteinExistence type="predicted"/>
<name>A0A4C1YEI8_EUMVA</name>
<sequence length="135" mass="14954">MFQEEISTSLSSPAPALLGNCARRIKQSPQPRRQTRALNYWIYYYSCKIRNSAVVYVRPSNRCVFFSDTPITLVVPPVIRTSTSPVGPSGFSSCCRMSSPSTNCGVAYSSPAGRHTPRLGYRLLSLRNENVTTLS</sequence>
<dbReference type="Proteomes" id="UP000299102">
    <property type="component" value="Unassembled WGS sequence"/>
</dbReference>
<comment type="caution">
    <text evidence="1">The sequence shown here is derived from an EMBL/GenBank/DDBJ whole genome shotgun (WGS) entry which is preliminary data.</text>
</comment>
<protein>
    <submittedName>
        <fullName evidence="1">Uncharacterized protein</fullName>
    </submittedName>
</protein>
<dbReference type="AlphaFoldDB" id="A0A4C1YEI8"/>
<keyword evidence="2" id="KW-1185">Reference proteome</keyword>
<evidence type="ECO:0000313" key="1">
    <source>
        <dbReference type="EMBL" id="GBP72745.1"/>
    </source>
</evidence>
<gene>
    <name evidence="1" type="ORF">EVAR_75364_1</name>
</gene>